<evidence type="ECO:0000313" key="2">
    <source>
        <dbReference type="EMBL" id="EOY10710.1"/>
    </source>
</evidence>
<dbReference type="HOGENOM" id="CLU_2709841_0_0_1"/>
<proteinExistence type="predicted"/>
<gene>
    <name evidence="2" type="ORF">TCM_026016</name>
</gene>
<dbReference type="AlphaFoldDB" id="A0A061F069"/>
<dbReference type="Proteomes" id="UP000026915">
    <property type="component" value="Chromosome 5"/>
</dbReference>
<feature type="chain" id="PRO_5001602091" description="Secreted protein" evidence="1">
    <location>
        <begin position="33"/>
        <end position="73"/>
    </location>
</feature>
<evidence type="ECO:0008006" key="4">
    <source>
        <dbReference type="Google" id="ProtNLM"/>
    </source>
</evidence>
<dbReference type="EMBL" id="CM001883">
    <property type="protein sequence ID" value="EOY10710.1"/>
    <property type="molecule type" value="Genomic_DNA"/>
</dbReference>
<sequence>MFCIIASQPRSHFLLRGIALFLSLLSLGLRQACKLNSFLHVEKGLLFLYAPFYLCSVKEPLSSFSTEKAELWC</sequence>
<keyword evidence="3" id="KW-1185">Reference proteome</keyword>
<feature type="signal peptide" evidence="1">
    <location>
        <begin position="1"/>
        <end position="32"/>
    </location>
</feature>
<evidence type="ECO:0000256" key="1">
    <source>
        <dbReference type="SAM" id="SignalP"/>
    </source>
</evidence>
<dbReference type="InParanoid" id="A0A061F069"/>
<name>A0A061F069_THECC</name>
<dbReference type="Gramene" id="EOY10710">
    <property type="protein sequence ID" value="EOY10710"/>
    <property type="gene ID" value="TCM_026016"/>
</dbReference>
<organism evidence="2 3">
    <name type="scientific">Theobroma cacao</name>
    <name type="common">Cacao</name>
    <name type="synonym">Cocoa</name>
    <dbReference type="NCBI Taxonomy" id="3641"/>
    <lineage>
        <taxon>Eukaryota</taxon>
        <taxon>Viridiplantae</taxon>
        <taxon>Streptophyta</taxon>
        <taxon>Embryophyta</taxon>
        <taxon>Tracheophyta</taxon>
        <taxon>Spermatophyta</taxon>
        <taxon>Magnoliopsida</taxon>
        <taxon>eudicotyledons</taxon>
        <taxon>Gunneridae</taxon>
        <taxon>Pentapetalae</taxon>
        <taxon>rosids</taxon>
        <taxon>malvids</taxon>
        <taxon>Malvales</taxon>
        <taxon>Malvaceae</taxon>
        <taxon>Byttnerioideae</taxon>
        <taxon>Theobroma</taxon>
    </lineage>
</organism>
<protein>
    <recommendedName>
        <fullName evidence="4">Secreted protein</fullName>
    </recommendedName>
</protein>
<evidence type="ECO:0000313" key="3">
    <source>
        <dbReference type="Proteomes" id="UP000026915"/>
    </source>
</evidence>
<keyword evidence="1" id="KW-0732">Signal</keyword>
<accession>A0A061F069</accession>
<reference evidence="2 3" key="1">
    <citation type="journal article" date="2013" name="Genome Biol.">
        <title>The genome sequence of the most widely cultivated cacao type and its use to identify candidate genes regulating pod color.</title>
        <authorList>
            <person name="Motamayor J.C."/>
            <person name="Mockaitis K."/>
            <person name="Schmutz J."/>
            <person name="Haiminen N."/>
            <person name="Iii D.L."/>
            <person name="Cornejo O."/>
            <person name="Findley S.D."/>
            <person name="Zheng P."/>
            <person name="Utro F."/>
            <person name="Royaert S."/>
            <person name="Saski C."/>
            <person name="Jenkins J."/>
            <person name="Podicheti R."/>
            <person name="Zhao M."/>
            <person name="Scheffler B.E."/>
            <person name="Stack J.C."/>
            <person name="Feltus F.A."/>
            <person name="Mustiga G.M."/>
            <person name="Amores F."/>
            <person name="Phillips W."/>
            <person name="Marelli J.P."/>
            <person name="May G.D."/>
            <person name="Shapiro H."/>
            <person name="Ma J."/>
            <person name="Bustamante C.D."/>
            <person name="Schnell R.J."/>
            <person name="Main D."/>
            <person name="Gilbert D."/>
            <person name="Parida L."/>
            <person name="Kuhn D.N."/>
        </authorList>
    </citation>
    <scope>NUCLEOTIDE SEQUENCE [LARGE SCALE GENOMIC DNA]</scope>
    <source>
        <strain evidence="3">cv. Matina 1-6</strain>
    </source>
</reference>